<dbReference type="PANTHER" id="PTHR31378:SF29">
    <property type="entry name" value="EGF-LIKE DOMAIN-CONTAINING PROTEIN-RELATED"/>
    <property type="match status" value="1"/>
</dbReference>
<keyword evidence="4" id="KW-1185">Reference proteome</keyword>
<dbReference type="InParanoid" id="F0ZXZ6"/>
<reference evidence="4" key="1">
    <citation type="journal article" date="2011" name="Genome Biol.">
        <title>Comparative genomics of the social amoebae Dictyostelium discoideum and Dictyostelium purpureum.</title>
        <authorList>
            <consortium name="US DOE Joint Genome Institute (JGI-PGF)"/>
            <person name="Sucgang R."/>
            <person name="Kuo A."/>
            <person name="Tian X."/>
            <person name="Salerno W."/>
            <person name="Parikh A."/>
            <person name="Feasley C.L."/>
            <person name="Dalin E."/>
            <person name="Tu H."/>
            <person name="Huang E."/>
            <person name="Barry K."/>
            <person name="Lindquist E."/>
            <person name="Shapiro H."/>
            <person name="Bruce D."/>
            <person name="Schmutz J."/>
            <person name="Salamov A."/>
            <person name="Fey P."/>
            <person name="Gaudet P."/>
            <person name="Anjard C."/>
            <person name="Babu M.M."/>
            <person name="Basu S."/>
            <person name="Bushmanova Y."/>
            <person name="van der Wel H."/>
            <person name="Katoh-Kurasawa M."/>
            <person name="Dinh C."/>
            <person name="Coutinho P.M."/>
            <person name="Saito T."/>
            <person name="Elias M."/>
            <person name="Schaap P."/>
            <person name="Kay R.R."/>
            <person name="Henrissat B."/>
            <person name="Eichinger L."/>
            <person name="Rivero F."/>
            <person name="Putnam N.H."/>
            <person name="West C.M."/>
            <person name="Loomis W.F."/>
            <person name="Chisholm R.L."/>
            <person name="Shaulsky G."/>
            <person name="Strassmann J.E."/>
            <person name="Queller D.C."/>
            <person name="Kuspa A."/>
            <person name="Grigoriev I.V."/>
        </authorList>
    </citation>
    <scope>NUCLEOTIDE SEQUENCE [LARGE SCALE GENOMIC DNA]</scope>
    <source>
        <strain evidence="4">QSDP1</strain>
    </source>
</reference>
<keyword evidence="1" id="KW-0472">Membrane</keyword>
<sequence length="196" mass="22094">LRPSSIKYTIYLGKYSFESKLNTLQLIISTEVSSNKNDICSNKELDPSNDNNQDSLLSEDYLKISLGHLYLYGRFIKRALINNITPTLISNKMLNETMEKDSNNKANSYIAIQIPYYTESIVIDPDFSILLDNTPKSTGICSTNSSKLSTNKIIGIVLGSVGLAIVIILSTLYILYKRKQKATLQNKIKNIQMDQR</sequence>
<evidence type="ECO:0000259" key="2">
    <source>
        <dbReference type="Pfam" id="PF22933"/>
    </source>
</evidence>
<dbReference type="GeneID" id="10506038"/>
<organism evidence="3 4">
    <name type="scientific">Dictyostelium purpureum</name>
    <name type="common">Slime mold</name>
    <dbReference type="NCBI Taxonomy" id="5786"/>
    <lineage>
        <taxon>Eukaryota</taxon>
        <taxon>Amoebozoa</taxon>
        <taxon>Evosea</taxon>
        <taxon>Eumycetozoa</taxon>
        <taxon>Dictyostelia</taxon>
        <taxon>Dictyosteliales</taxon>
        <taxon>Dictyosteliaceae</taxon>
        <taxon>Dictyostelium</taxon>
    </lineage>
</organism>
<feature type="transmembrane region" description="Helical" evidence="1">
    <location>
        <begin position="153"/>
        <end position="176"/>
    </location>
</feature>
<feature type="non-terminal residue" evidence="3">
    <location>
        <position position="1"/>
    </location>
</feature>
<protein>
    <recommendedName>
        <fullName evidence="2">ComC supersandwich domain-containing protein</fullName>
    </recommendedName>
</protein>
<gene>
    <name evidence="3" type="ORF">DICPUDRAFT_40318</name>
</gene>
<dbReference type="KEGG" id="dpp:DICPUDRAFT_40318"/>
<accession>F0ZXZ6</accession>
<dbReference type="AlphaFoldDB" id="F0ZXZ6"/>
<dbReference type="CDD" id="cd21699">
    <property type="entry name" value="JMTM_APP_like"/>
    <property type="match status" value="1"/>
</dbReference>
<dbReference type="Pfam" id="PF22933">
    <property type="entry name" value="ComC_SSD"/>
    <property type="match status" value="1"/>
</dbReference>
<evidence type="ECO:0000313" key="4">
    <source>
        <dbReference type="Proteomes" id="UP000001064"/>
    </source>
</evidence>
<keyword evidence="1" id="KW-0812">Transmembrane</keyword>
<dbReference type="PANTHER" id="PTHR31378">
    <property type="entry name" value="EGF-LIKE DOMAIN-CONTAINING PROTEIN-RELATED-RELATED"/>
    <property type="match status" value="1"/>
</dbReference>
<dbReference type="VEuPathDB" id="AmoebaDB:DICPUDRAFT_40318"/>
<evidence type="ECO:0000256" key="1">
    <source>
        <dbReference type="SAM" id="Phobius"/>
    </source>
</evidence>
<keyword evidence="1" id="KW-1133">Transmembrane helix</keyword>
<name>F0ZXZ6_DICPU</name>
<evidence type="ECO:0000313" key="3">
    <source>
        <dbReference type="EMBL" id="EGC31176.1"/>
    </source>
</evidence>
<dbReference type="Proteomes" id="UP000001064">
    <property type="component" value="Unassembled WGS sequence"/>
</dbReference>
<dbReference type="EMBL" id="GL871271">
    <property type="protein sequence ID" value="EGC31176.1"/>
    <property type="molecule type" value="Genomic_DNA"/>
</dbReference>
<dbReference type="InterPro" id="IPR054484">
    <property type="entry name" value="ComC_SSD"/>
</dbReference>
<feature type="domain" description="ComC supersandwich" evidence="2">
    <location>
        <begin position="4"/>
        <end position="130"/>
    </location>
</feature>
<dbReference type="OrthoDB" id="19767at2759"/>
<dbReference type="RefSeq" id="XP_003292296.1">
    <property type="nucleotide sequence ID" value="XM_003292248.1"/>
</dbReference>
<proteinExistence type="predicted"/>